<organism evidence="2">
    <name type="scientific">Candidatus Kentrum sp. FW</name>
    <dbReference type="NCBI Taxonomy" id="2126338"/>
    <lineage>
        <taxon>Bacteria</taxon>
        <taxon>Pseudomonadati</taxon>
        <taxon>Pseudomonadota</taxon>
        <taxon>Gammaproteobacteria</taxon>
        <taxon>Candidatus Kentrum</taxon>
    </lineage>
</organism>
<name>A0A450SM67_9GAMM</name>
<feature type="compositionally biased region" description="Polar residues" evidence="1">
    <location>
        <begin position="138"/>
        <end position="154"/>
    </location>
</feature>
<protein>
    <submittedName>
        <fullName evidence="2">Uncharacterized protein</fullName>
    </submittedName>
</protein>
<reference evidence="2" key="1">
    <citation type="submission" date="2019-02" db="EMBL/GenBank/DDBJ databases">
        <authorList>
            <person name="Gruber-Vodicka R. H."/>
            <person name="Seah K. B. B."/>
        </authorList>
    </citation>
    <scope>NUCLEOTIDE SEQUENCE</scope>
    <source>
        <strain evidence="2">BECK_BZ106</strain>
    </source>
</reference>
<sequence>MISVRGLLFSFPRAGGQEPRLVAHLAPISEAFGSLPAGVWGPEKNFYFLHSADRPCREALLADRSFPSSCLGTQPLEAPASLPGNPVSPYLIPPPAEFLVIIFVSLATAPRGNNRSFRKQSFPGGGPQAGAWGPATAKSRSLGTSETYILSSRQ</sequence>
<evidence type="ECO:0000256" key="1">
    <source>
        <dbReference type="SAM" id="MobiDB-lite"/>
    </source>
</evidence>
<proteinExistence type="predicted"/>
<dbReference type="EMBL" id="CAADFD010000020">
    <property type="protein sequence ID" value="VFJ54727.1"/>
    <property type="molecule type" value="Genomic_DNA"/>
</dbReference>
<feature type="region of interest" description="Disordered" evidence="1">
    <location>
        <begin position="115"/>
        <end position="154"/>
    </location>
</feature>
<accession>A0A450SM67</accession>
<evidence type="ECO:0000313" key="2">
    <source>
        <dbReference type="EMBL" id="VFJ54727.1"/>
    </source>
</evidence>
<gene>
    <name evidence="2" type="ORF">BECKFW1821B_GA0114236_10204</name>
</gene>
<dbReference type="AlphaFoldDB" id="A0A450SM67"/>